<comment type="subunit">
    <text evidence="3 7">Homodimer.</text>
</comment>
<dbReference type="EnsemblMetazoa" id="XM_030986282">
    <property type="protein sequence ID" value="XP_030842142"/>
    <property type="gene ID" value="LOC589279"/>
</dbReference>
<keyword evidence="5 7" id="KW-0808">Transferase</keyword>
<dbReference type="GO" id="GO:0006532">
    <property type="term" value="P:aspartate biosynthetic process"/>
    <property type="evidence" value="ECO:0000318"/>
    <property type="project" value="GO_Central"/>
</dbReference>
<evidence type="ECO:0000256" key="3">
    <source>
        <dbReference type="ARBA" id="ARBA00011738"/>
    </source>
</evidence>
<dbReference type="Pfam" id="PF00155">
    <property type="entry name" value="Aminotran_1_2"/>
    <property type="match status" value="1"/>
</dbReference>
<evidence type="ECO:0000313" key="10">
    <source>
        <dbReference type="Proteomes" id="UP000007110"/>
    </source>
</evidence>
<comment type="cofactor">
    <cofactor evidence="1">
        <name>pyridoxal 5'-phosphate</name>
        <dbReference type="ChEBI" id="CHEBI:597326"/>
    </cofactor>
</comment>
<sequence>MDSAAADQAKRPRIGQSAFAAIEQAPPVAVFKLIEAFKADPFPNKVNLGPGTYRTDESKPWVLPVVKKVEAEMAADNTLDHEYLPIAGLAEFTTAATKMLLGADSPALKENRAMGFQALSGTGSLRLGCDFLSRRANYKIVYVPDPTWPNHNSIAQNTDMEVRKYRYYKESTKGLDLEGMLEDLKGAPSNSVVILHGCAHNPTGVDATQEDWKQIAEVVKKTGAFVFFDCAYIGFATGSVAKDRWPVQYFVDQGFEFFAAQSFSKNFGLYNERVGNLTIVLNNPDPKPRIKSQLEKLARALWSNPPNHGARIVAMVLNNPALNEEWEGHIQTMSNRIMAMRDLLYSKLKELGTPGTWTHITNQIGMFSYTGLGPKQMTFLKEKYHIYGMQSGRINMCAVTTKNCEYVAKAIHEAVTTVTEDPKL</sequence>
<accession>A0A7M7NXJ2</accession>
<dbReference type="InterPro" id="IPR004839">
    <property type="entry name" value="Aminotransferase_I/II_large"/>
</dbReference>
<dbReference type="GeneID" id="589279"/>
<evidence type="ECO:0000256" key="6">
    <source>
        <dbReference type="ARBA" id="ARBA00022898"/>
    </source>
</evidence>
<name>A0A7M7NXJ2_STRPU</name>
<keyword evidence="10" id="KW-1185">Reference proteome</keyword>
<comment type="similarity">
    <text evidence="2">Belongs to the class-I pyridoxal-phosphate-dependent aminotransferase family.</text>
</comment>
<reference evidence="10" key="1">
    <citation type="submission" date="2015-02" db="EMBL/GenBank/DDBJ databases">
        <title>Genome sequencing for Strongylocentrotus purpuratus.</title>
        <authorList>
            <person name="Murali S."/>
            <person name="Liu Y."/>
            <person name="Vee V."/>
            <person name="English A."/>
            <person name="Wang M."/>
            <person name="Skinner E."/>
            <person name="Han Y."/>
            <person name="Muzny D.M."/>
            <person name="Worley K.C."/>
            <person name="Gibbs R.A."/>
        </authorList>
    </citation>
    <scope>NUCLEOTIDE SEQUENCE</scope>
</reference>
<dbReference type="Gene3D" id="3.40.640.10">
    <property type="entry name" value="Type I PLP-dependent aspartate aminotransferase-like (Major domain)"/>
    <property type="match status" value="1"/>
</dbReference>
<dbReference type="Gene3D" id="3.90.1150.10">
    <property type="entry name" value="Aspartate Aminotransferase, domain 1"/>
    <property type="match status" value="1"/>
</dbReference>
<protein>
    <recommendedName>
        <fullName evidence="7">Aspartate aminotransferase</fullName>
        <ecNumber evidence="7">2.6.1.1</ecNumber>
    </recommendedName>
</protein>
<dbReference type="InterPro" id="IPR015424">
    <property type="entry name" value="PyrdxlP-dep_Trfase"/>
</dbReference>
<evidence type="ECO:0000256" key="1">
    <source>
        <dbReference type="ARBA" id="ARBA00001933"/>
    </source>
</evidence>
<dbReference type="RefSeq" id="XP_030842142.1">
    <property type="nucleotide sequence ID" value="XM_030986282.1"/>
</dbReference>
<dbReference type="OMA" id="GTWTHIT"/>
<feature type="domain" description="Aminotransferase class I/classII large" evidence="8">
    <location>
        <begin position="44"/>
        <end position="411"/>
    </location>
</feature>
<evidence type="ECO:0000313" key="9">
    <source>
        <dbReference type="EnsemblMetazoa" id="XP_030842142"/>
    </source>
</evidence>
<dbReference type="NCBIfam" id="NF006719">
    <property type="entry name" value="PRK09257.1"/>
    <property type="match status" value="1"/>
</dbReference>
<evidence type="ECO:0000256" key="2">
    <source>
        <dbReference type="ARBA" id="ARBA00007441"/>
    </source>
</evidence>
<evidence type="ECO:0000256" key="4">
    <source>
        <dbReference type="ARBA" id="ARBA00022576"/>
    </source>
</evidence>
<reference evidence="9" key="2">
    <citation type="submission" date="2021-01" db="UniProtKB">
        <authorList>
            <consortium name="EnsemblMetazoa"/>
        </authorList>
    </citation>
    <scope>IDENTIFICATION</scope>
</reference>
<comment type="miscellaneous">
    <text evidence="7">In eukaryotes there are cytoplasmic, mitochondrial and chloroplastic isozymes.</text>
</comment>
<evidence type="ECO:0000259" key="8">
    <source>
        <dbReference type="Pfam" id="PF00155"/>
    </source>
</evidence>
<dbReference type="PANTHER" id="PTHR11879:SF55">
    <property type="entry name" value="GLUTAMATE OXALOACETATE TRANSAMINASE 1, ISOFORM B"/>
    <property type="match status" value="1"/>
</dbReference>
<dbReference type="PROSITE" id="PS00105">
    <property type="entry name" value="AA_TRANSFER_CLASS_1"/>
    <property type="match status" value="1"/>
</dbReference>
<keyword evidence="6" id="KW-0663">Pyridoxal phosphate</keyword>
<dbReference type="PRINTS" id="PR00799">
    <property type="entry name" value="TRANSAMINASE"/>
</dbReference>
<dbReference type="GO" id="GO:0004069">
    <property type="term" value="F:L-aspartate:2-oxoglutarate aminotransferase activity"/>
    <property type="evidence" value="ECO:0000318"/>
    <property type="project" value="GO_Central"/>
</dbReference>
<dbReference type="InterPro" id="IPR015422">
    <property type="entry name" value="PyrdxlP-dep_Trfase_small"/>
</dbReference>
<dbReference type="InterPro" id="IPR000796">
    <property type="entry name" value="Asp_trans"/>
</dbReference>
<proteinExistence type="inferred from homology"/>
<evidence type="ECO:0000256" key="5">
    <source>
        <dbReference type="ARBA" id="ARBA00022679"/>
    </source>
</evidence>
<dbReference type="FunFam" id="3.40.640.10:FF:000066">
    <property type="entry name" value="Aspartate aminotransferase"/>
    <property type="match status" value="1"/>
</dbReference>
<dbReference type="FunCoup" id="A0A7M7NXJ2">
    <property type="interactions" value="1485"/>
</dbReference>
<dbReference type="AlphaFoldDB" id="A0A7M7NXJ2"/>
<keyword evidence="4 7" id="KW-0032">Aminotransferase</keyword>
<dbReference type="InParanoid" id="A0A7M7NXJ2"/>
<dbReference type="InterPro" id="IPR015421">
    <property type="entry name" value="PyrdxlP-dep_Trfase_major"/>
</dbReference>
<dbReference type="CDD" id="cd00609">
    <property type="entry name" value="AAT_like"/>
    <property type="match status" value="1"/>
</dbReference>
<dbReference type="PANTHER" id="PTHR11879">
    <property type="entry name" value="ASPARTATE AMINOTRANSFERASE"/>
    <property type="match status" value="1"/>
</dbReference>
<dbReference type="Proteomes" id="UP000007110">
    <property type="component" value="Unassembled WGS sequence"/>
</dbReference>
<dbReference type="FunFam" id="3.90.1150.10:FF:000001">
    <property type="entry name" value="Aspartate aminotransferase"/>
    <property type="match status" value="1"/>
</dbReference>
<dbReference type="KEGG" id="spu:589279"/>
<comment type="catalytic activity">
    <reaction evidence="7">
        <text>L-aspartate + 2-oxoglutarate = oxaloacetate + L-glutamate</text>
        <dbReference type="Rhea" id="RHEA:21824"/>
        <dbReference type="ChEBI" id="CHEBI:16452"/>
        <dbReference type="ChEBI" id="CHEBI:16810"/>
        <dbReference type="ChEBI" id="CHEBI:29985"/>
        <dbReference type="ChEBI" id="CHEBI:29991"/>
        <dbReference type="EC" id="2.6.1.1"/>
    </reaction>
</comment>
<dbReference type="CTD" id="2805"/>
<organism evidence="9 10">
    <name type="scientific">Strongylocentrotus purpuratus</name>
    <name type="common">Purple sea urchin</name>
    <dbReference type="NCBI Taxonomy" id="7668"/>
    <lineage>
        <taxon>Eukaryota</taxon>
        <taxon>Metazoa</taxon>
        <taxon>Echinodermata</taxon>
        <taxon>Eleutherozoa</taxon>
        <taxon>Echinozoa</taxon>
        <taxon>Echinoidea</taxon>
        <taxon>Euechinoidea</taxon>
        <taxon>Echinacea</taxon>
        <taxon>Camarodonta</taxon>
        <taxon>Echinidea</taxon>
        <taxon>Strongylocentrotidae</taxon>
        <taxon>Strongylocentrotus</taxon>
    </lineage>
</organism>
<dbReference type="EC" id="2.6.1.1" evidence="7"/>
<dbReference type="OrthoDB" id="6752799at2759"/>
<dbReference type="SUPFAM" id="SSF53383">
    <property type="entry name" value="PLP-dependent transferases"/>
    <property type="match status" value="1"/>
</dbReference>
<dbReference type="InterPro" id="IPR004838">
    <property type="entry name" value="NHTrfase_class1_PyrdxlP-BS"/>
</dbReference>
<evidence type="ECO:0000256" key="7">
    <source>
        <dbReference type="RuleBase" id="RU000480"/>
    </source>
</evidence>
<dbReference type="GO" id="GO:0005829">
    <property type="term" value="C:cytosol"/>
    <property type="evidence" value="ECO:0000318"/>
    <property type="project" value="GO_Central"/>
</dbReference>
<dbReference type="GO" id="GO:0030170">
    <property type="term" value="F:pyridoxal phosphate binding"/>
    <property type="evidence" value="ECO:0007669"/>
    <property type="project" value="InterPro"/>
</dbReference>